<dbReference type="EMBL" id="LYCR01000100">
    <property type="protein sequence ID" value="OGM41927.1"/>
    <property type="molecule type" value="Genomic_DNA"/>
</dbReference>
<dbReference type="RefSeq" id="XP_022385644.1">
    <property type="nucleotide sequence ID" value="XM_022536957.1"/>
</dbReference>
<dbReference type="PANTHER" id="PTHR40460">
    <property type="entry name" value="CHROMOSOME 1, WHOLE GENOME SHOTGUN SEQUENCE"/>
    <property type="match status" value="1"/>
</dbReference>
<dbReference type="InterPro" id="IPR036629">
    <property type="entry name" value="YjbJ_sf"/>
</dbReference>
<feature type="region of interest" description="Disordered" evidence="1">
    <location>
        <begin position="159"/>
        <end position="194"/>
    </location>
</feature>
<feature type="compositionally biased region" description="Low complexity" evidence="1">
    <location>
        <begin position="35"/>
        <end position="47"/>
    </location>
</feature>
<evidence type="ECO:0000313" key="3">
    <source>
        <dbReference type="Proteomes" id="UP000179179"/>
    </source>
</evidence>
<reference evidence="2 3" key="1">
    <citation type="journal article" date="2016" name="Genome Biol. Evol.">
        <title>Draft genome sequence of an aflatoxigenic Aspergillus species, A. bombycis.</title>
        <authorList>
            <person name="Moore G.G."/>
            <person name="Mack B.M."/>
            <person name="Beltz S.B."/>
            <person name="Gilbert M.K."/>
        </authorList>
    </citation>
    <scope>NUCLEOTIDE SEQUENCE [LARGE SCALE GENOMIC DNA]</scope>
    <source>
        <strain evidence="3">NRRL 26010</strain>
    </source>
</reference>
<dbReference type="Proteomes" id="UP000179179">
    <property type="component" value="Unassembled WGS sequence"/>
</dbReference>
<accession>A0A1F7ZR79</accession>
<dbReference type="SUPFAM" id="SSF69047">
    <property type="entry name" value="Hypothetical protein YjbJ"/>
    <property type="match status" value="1"/>
</dbReference>
<name>A0A1F7ZR79_9EURO</name>
<dbReference type="PANTHER" id="PTHR40460:SF1">
    <property type="entry name" value="CSBD-LIKE DOMAIN-CONTAINING PROTEIN"/>
    <property type="match status" value="1"/>
</dbReference>
<dbReference type="GeneID" id="34453219"/>
<feature type="region of interest" description="Disordered" evidence="1">
    <location>
        <begin position="26"/>
        <end position="102"/>
    </location>
</feature>
<feature type="compositionally biased region" description="Basic and acidic residues" evidence="1">
    <location>
        <begin position="119"/>
        <end position="138"/>
    </location>
</feature>
<organism evidence="2 3">
    <name type="scientific">Aspergillus bombycis</name>
    <dbReference type="NCBI Taxonomy" id="109264"/>
    <lineage>
        <taxon>Eukaryota</taxon>
        <taxon>Fungi</taxon>
        <taxon>Dikarya</taxon>
        <taxon>Ascomycota</taxon>
        <taxon>Pezizomycotina</taxon>
        <taxon>Eurotiomycetes</taxon>
        <taxon>Eurotiomycetidae</taxon>
        <taxon>Eurotiales</taxon>
        <taxon>Aspergillaceae</taxon>
        <taxon>Aspergillus</taxon>
    </lineage>
</organism>
<gene>
    <name evidence="2" type="ORF">ABOM_009829</name>
</gene>
<evidence type="ECO:0000313" key="2">
    <source>
        <dbReference type="EMBL" id="OGM41927.1"/>
    </source>
</evidence>
<feature type="compositionally biased region" description="Polar residues" evidence="1">
    <location>
        <begin position="48"/>
        <end position="62"/>
    </location>
</feature>
<dbReference type="STRING" id="109264.A0A1F7ZR79"/>
<keyword evidence="3" id="KW-1185">Reference proteome</keyword>
<evidence type="ECO:0000256" key="1">
    <source>
        <dbReference type="SAM" id="MobiDB-lite"/>
    </source>
</evidence>
<protein>
    <submittedName>
        <fullName evidence="2">Mismatched base pair and cruciform DNA recognition protein</fullName>
    </submittedName>
</protein>
<comment type="caution">
    <text evidence="2">The sequence shown here is derived from an EMBL/GenBank/DDBJ whole genome shotgun (WGS) entry which is preliminary data.</text>
</comment>
<dbReference type="OrthoDB" id="5309565at2759"/>
<feature type="region of interest" description="Disordered" evidence="1">
    <location>
        <begin position="114"/>
        <end position="138"/>
    </location>
</feature>
<sequence length="194" mass="20001">MSDNGASTLKSYVDSATGMVQSAVGAVTGNSATKVPTTTTPSVPPTSIDSQTQAEGDASQQKAAAEHDASHTTAKLGPFSADPNTGAIAKDHEQRSTGAWDQTVGSAKESLGNLIGNENLRKQGEDQNLRGKGAEAEGQLKDFGEGAADRLQGGLGKVAAAATGDRSEEAKWTQVHDEGKVKQRGAELDMQKHA</sequence>
<dbReference type="AlphaFoldDB" id="A0A1F7ZR79"/>
<feature type="compositionally biased region" description="Basic and acidic residues" evidence="1">
    <location>
        <begin position="165"/>
        <end position="194"/>
    </location>
</feature>
<proteinExistence type="predicted"/>